<organism evidence="2 3">
    <name type="scientific">Lentzea jiangxiensis</name>
    <dbReference type="NCBI Taxonomy" id="641025"/>
    <lineage>
        <taxon>Bacteria</taxon>
        <taxon>Bacillati</taxon>
        <taxon>Actinomycetota</taxon>
        <taxon>Actinomycetes</taxon>
        <taxon>Pseudonocardiales</taxon>
        <taxon>Pseudonocardiaceae</taxon>
        <taxon>Lentzea</taxon>
    </lineage>
</organism>
<dbReference type="PANTHER" id="PTHR43861">
    <property type="entry name" value="TRANS-ACONITATE 2-METHYLTRANSFERASE-RELATED"/>
    <property type="match status" value="1"/>
</dbReference>
<keyword evidence="2" id="KW-0808">Transferase</keyword>
<feature type="domain" description="Methyltransferase" evidence="1">
    <location>
        <begin position="21"/>
        <end position="131"/>
    </location>
</feature>
<evidence type="ECO:0000313" key="2">
    <source>
        <dbReference type="EMBL" id="SDP97426.1"/>
    </source>
</evidence>
<dbReference type="CDD" id="cd02440">
    <property type="entry name" value="AdoMet_MTases"/>
    <property type="match status" value="1"/>
</dbReference>
<dbReference type="EMBL" id="FNIX01000031">
    <property type="protein sequence ID" value="SDP97426.1"/>
    <property type="molecule type" value="Genomic_DNA"/>
</dbReference>
<evidence type="ECO:0000259" key="1">
    <source>
        <dbReference type="Pfam" id="PF13847"/>
    </source>
</evidence>
<dbReference type="InterPro" id="IPR020596">
    <property type="entry name" value="rRNA_Ade_Mease_Trfase_CS"/>
</dbReference>
<dbReference type="Proteomes" id="UP000199691">
    <property type="component" value="Unassembled WGS sequence"/>
</dbReference>
<dbReference type="AlphaFoldDB" id="A0A1H0X4L6"/>
<dbReference type="RefSeq" id="WP_281199889.1">
    <property type="nucleotide sequence ID" value="NZ_FNIX01000031.1"/>
</dbReference>
<accession>A0A1H0X4L6</accession>
<gene>
    <name evidence="2" type="ORF">SAMN05421507_13112</name>
</gene>
<dbReference type="Pfam" id="PF13847">
    <property type="entry name" value="Methyltransf_31"/>
    <property type="match status" value="1"/>
</dbReference>
<dbReference type="InterPro" id="IPR025714">
    <property type="entry name" value="Methyltranfer_dom"/>
</dbReference>
<name>A0A1H0X4L6_9PSEU</name>
<keyword evidence="3" id="KW-1185">Reference proteome</keyword>
<proteinExistence type="predicted"/>
<dbReference type="InterPro" id="IPR029063">
    <property type="entry name" value="SAM-dependent_MTases_sf"/>
</dbReference>
<dbReference type="Gene3D" id="3.40.50.150">
    <property type="entry name" value="Vaccinia Virus protein VP39"/>
    <property type="match status" value="1"/>
</dbReference>
<reference evidence="3" key="1">
    <citation type="submission" date="2016-10" db="EMBL/GenBank/DDBJ databases">
        <authorList>
            <person name="Varghese N."/>
            <person name="Submissions S."/>
        </authorList>
    </citation>
    <scope>NUCLEOTIDE SEQUENCE [LARGE SCALE GENOMIC DNA]</scope>
    <source>
        <strain evidence="3">CGMCC 4.6609</strain>
    </source>
</reference>
<dbReference type="SUPFAM" id="SSF53335">
    <property type="entry name" value="S-adenosyl-L-methionine-dependent methyltransferases"/>
    <property type="match status" value="1"/>
</dbReference>
<dbReference type="PROSITE" id="PS01131">
    <property type="entry name" value="RRNA_A_DIMETH"/>
    <property type="match status" value="1"/>
</dbReference>
<keyword evidence="2" id="KW-0489">Methyltransferase</keyword>
<dbReference type="STRING" id="641025.SAMN05421507_13112"/>
<dbReference type="GO" id="GO:0000179">
    <property type="term" value="F:rRNA (adenine-N6,N6-)-dimethyltransferase activity"/>
    <property type="evidence" value="ECO:0007669"/>
    <property type="project" value="InterPro"/>
</dbReference>
<protein>
    <submittedName>
        <fullName evidence="2">Methyltransferase domain-containing protein</fullName>
    </submittedName>
</protein>
<sequence length="258" mass="28217">MQAYYFRPWTTQLFLRAGIGEGMSVLDIGSGPGDVSFIAAEIVGPQGSVVGVERDPAAVEAARRRAEHTDIVTFANAELDEFDSDRRFDALVGRFVLTHLPDPATTLHRPTRLVRPGGIVVMHEMDMGNLDVSFPRCQIWNDCYALLVRLFQVHGLAPDFGRRLTNVFLDAGLPWPDVESGAMTGGKPGPTLHAWLGSAVQAVEPLLVRAGIELPENLTVDDSLTETLERAVSASRSLVMGNTHFGAWTRVDESHRSE</sequence>
<evidence type="ECO:0000313" key="3">
    <source>
        <dbReference type="Proteomes" id="UP000199691"/>
    </source>
</evidence>